<comment type="caution">
    <text evidence="2">The sequence shown here is derived from an EMBL/GenBank/DDBJ whole genome shotgun (WGS) entry which is preliminary data.</text>
</comment>
<dbReference type="EMBL" id="QXEV01000043">
    <property type="protein sequence ID" value="RIA64730.1"/>
    <property type="molecule type" value="Genomic_DNA"/>
</dbReference>
<dbReference type="AlphaFoldDB" id="A0A397QT32"/>
<proteinExistence type="predicted"/>
<evidence type="ECO:0000313" key="2">
    <source>
        <dbReference type="EMBL" id="RIA64730.1"/>
    </source>
</evidence>
<accession>A0A397QT32</accession>
<protein>
    <recommendedName>
        <fullName evidence="4">Lipoprotein</fullName>
    </recommendedName>
</protein>
<keyword evidence="3" id="KW-1185">Reference proteome</keyword>
<feature type="signal peptide" evidence="1">
    <location>
        <begin position="1"/>
        <end position="22"/>
    </location>
</feature>
<dbReference type="PROSITE" id="PS51257">
    <property type="entry name" value="PROKAR_LIPOPROTEIN"/>
    <property type="match status" value="1"/>
</dbReference>
<feature type="chain" id="PRO_5017347337" description="Lipoprotein" evidence="1">
    <location>
        <begin position="23"/>
        <end position="284"/>
    </location>
</feature>
<reference evidence="2 3" key="1">
    <citation type="submission" date="2018-08" db="EMBL/GenBank/DDBJ databases">
        <title>Genomic Encyclopedia of Archaeal and Bacterial Type Strains, Phase II (KMG-II): from individual species to whole genera.</title>
        <authorList>
            <person name="Goeker M."/>
        </authorList>
    </citation>
    <scope>NUCLEOTIDE SEQUENCE [LARGE SCALE GENOMIC DNA]</scope>
    <source>
        <strain evidence="2 3">ATCC 27112</strain>
    </source>
</reference>
<gene>
    <name evidence="2" type="ORF">EI71_01970</name>
</gene>
<dbReference type="Proteomes" id="UP000266506">
    <property type="component" value="Unassembled WGS sequence"/>
</dbReference>
<evidence type="ECO:0008006" key="4">
    <source>
        <dbReference type="Google" id="ProtNLM"/>
    </source>
</evidence>
<dbReference type="InParanoid" id="A0A397QT32"/>
<keyword evidence="1" id="KW-0732">Signal</keyword>
<evidence type="ECO:0000256" key="1">
    <source>
        <dbReference type="SAM" id="SignalP"/>
    </source>
</evidence>
<sequence>MKRFFKAAAGALFASTALMALASCQSNQDEFVVDKPTPNKDAIQIIGDAAFYDYDKEHEGKTWEDFGYKAYTYIIEEKRDTLRLTKKETLDFESSTLTLEEYIYEKDENENYQKKGSLKASRFFNDSGNSTFIFDISFNECKIPNSSLKISGDLSAYFGRYEPIVYMNDYATMVVFNGIPHSSTEVYVLESESYLYYAYDNEIDVYKNDLMSTAYMEDENSTIGIKVEYFTTSKEAEKTTLDGRVEVNINFRTYSYASRHYLYEDILSEYNTYALAKYFTITEA</sequence>
<dbReference type="RefSeq" id="WP_119017008.1">
    <property type="nucleotide sequence ID" value="NZ_QXEV01000043.1"/>
</dbReference>
<evidence type="ECO:0000313" key="3">
    <source>
        <dbReference type="Proteomes" id="UP000266506"/>
    </source>
</evidence>
<organism evidence="2 3">
    <name type="scientific">Anaeroplasma bactoclasticum</name>
    <dbReference type="NCBI Taxonomy" id="2088"/>
    <lineage>
        <taxon>Bacteria</taxon>
        <taxon>Bacillati</taxon>
        <taxon>Mycoplasmatota</taxon>
        <taxon>Mollicutes</taxon>
        <taxon>Anaeroplasmatales</taxon>
        <taxon>Anaeroplasmataceae</taxon>
        <taxon>Anaeroplasma</taxon>
    </lineage>
</organism>
<name>A0A397QT32_9MOLU</name>